<organism evidence="3 4">
    <name type="scientific">Triticum aestivum</name>
    <name type="common">Wheat</name>
    <dbReference type="NCBI Taxonomy" id="4565"/>
    <lineage>
        <taxon>Eukaryota</taxon>
        <taxon>Viridiplantae</taxon>
        <taxon>Streptophyta</taxon>
        <taxon>Embryophyta</taxon>
        <taxon>Tracheophyta</taxon>
        <taxon>Spermatophyta</taxon>
        <taxon>Magnoliopsida</taxon>
        <taxon>Liliopsida</taxon>
        <taxon>Poales</taxon>
        <taxon>Poaceae</taxon>
        <taxon>BOP clade</taxon>
        <taxon>Pooideae</taxon>
        <taxon>Triticodae</taxon>
        <taxon>Triticeae</taxon>
        <taxon>Triticinae</taxon>
        <taxon>Triticum</taxon>
    </lineage>
</organism>
<accession>A0A7H4LFW7</accession>
<feature type="compositionally biased region" description="Low complexity" evidence="1">
    <location>
        <begin position="495"/>
        <end position="507"/>
    </location>
</feature>
<protein>
    <recommendedName>
        <fullName evidence="2">DUF7597 domain-containing protein</fullName>
    </recommendedName>
</protein>
<name>A0A7H4LFW7_WHEAT</name>
<feature type="compositionally biased region" description="Basic and acidic residues" evidence="1">
    <location>
        <begin position="558"/>
        <end position="572"/>
    </location>
</feature>
<sequence length="579" mass="64519">MANFPFDPLPFLPFGYQPLQVEGRPARVRVVCGHIHRKNENLAMATIIPMPAGEVHFANVREILSEFLTTHKRLGFQKISKCPLGQAFVQLHSVFDRDELVLQNLRNFADIRNAVKSFSTFMEWDQQLSSDAGILVKIRVEELRDIPSSILLTGSNEFRGDSWSCPVSILQQRLIEQGPADEEPVPLDGNPHPIPQQPHFHPNQHHFFGPINQHQQEENNDDQDNQAEEQNHNQVNLDLNLVDVPVHLAQDFHPWGPQENIDLNIDLELHQGGFMQMHDLMEPCDDMQQPQAELPIMDDNSDITLSFGSNDSEATQDAEPDFLDSVDLSSQNQEFNRQLLAKELFDEFANPSLGLTVVARRTLIDDGIEKDVLTSPDKSVPKDIHNIETVESEKEHLPVHVPVAYHEDLDISLTEQVAVPQDSATSGSMGPPPGYDTKAIIHGAATDSKIVKSPQEEHHCLGGESAKLWAAHFAPKNESDKVTQGILGGEDSVEPSFSTPQSKTSSSLAPVLEDHASTTSALHSLKKRKDRAPVVETEVDAKEVTEETLNKQKNKRGTKVETSKEGQKEAPKAKAIFKP</sequence>
<dbReference type="PANTHER" id="PTHR33075">
    <property type="entry name" value="OS02G0499800 PROTEIN"/>
    <property type="match status" value="1"/>
</dbReference>
<evidence type="ECO:0000259" key="2">
    <source>
        <dbReference type="Pfam" id="PF24530"/>
    </source>
</evidence>
<evidence type="ECO:0000313" key="4">
    <source>
        <dbReference type="Proteomes" id="UP000280104"/>
    </source>
</evidence>
<dbReference type="InterPro" id="IPR056018">
    <property type="entry name" value="DUF7597"/>
</dbReference>
<feature type="compositionally biased region" description="Basic and acidic residues" evidence="1">
    <location>
        <begin position="539"/>
        <end position="550"/>
    </location>
</feature>
<feature type="region of interest" description="Disordered" evidence="1">
    <location>
        <begin position="481"/>
        <end position="579"/>
    </location>
</feature>
<evidence type="ECO:0000313" key="3">
    <source>
        <dbReference type="EMBL" id="SPT17505.1"/>
    </source>
</evidence>
<dbReference type="Pfam" id="PF24530">
    <property type="entry name" value="DUF7597"/>
    <property type="match status" value="1"/>
</dbReference>
<dbReference type="Proteomes" id="UP000280104">
    <property type="component" value="Chromosome II"/>
</dbReference>
<evidence type="ECO:0000256" key="1">
    <source>
        <dbReference type="SAM" id="MobiDB-lite"/>
    </source>
</evidence>
<dbReference type="AlphaFoldDB" id="A0A7H4LFW7"/>
<proteinExistence type="predicted"/>
<gene>
    <name evidence="3" type="ORF">CAMPLR22A2D_LOCUS2115</name>
</gene>
<reference evidence="3 4" key="1">
    <citation type="submission" date="2018-05" db="EMBL/GenBank/DDBJ databases">
        <authorList>
            <person name="Thind KAUR A."/>
        </authorList>
    </citation>
    <scope>NUCLEOTIDE SEQUENCE [LARGE SCALE GENOMIC DNA]</scope>
</reference>
<dbReference type="EMBL" id="LS480641">
    <property type="protein sequence ID" value="SPT17505.1"/>
    <property type="molecule type" value="Genomic_DNA"/>
</dbReference>
<feature type="domain" description="DUF7597" evidence="2">
    <location>
        <begin position="7"/>
        <end position="112"/>
    </location>
</feature>
<dbReference type="PANTHER" id="PTHR33075:SF7">
    <property type="entry name" value="OS02G0303350 PROTEIN"/>
    <property type="match status" value="1"/>
</dbReference>